<dbReference type="GO" id="GO:0005096">
    <property type="term" value="F:GTPase activator activity"/>
    <property type="evidence" value="ECO:0007669"/>
    <property type="project" value="UniProtKB-KW"/>
</dbReference>
<dbReference type="Gene3D" id="1.10.472.80">
    <property type="entry name" value="Ypt/Rab-GAP domain of gyp1p, domain 3"/>
    <property type="match status" value="1"/>
</dbReference>
<dbReference type="FunFam" id="1.10.10.750:FF:000003">
    <property type="entry name" value="GTPase activating protein (Evi5)"/>
    <property type="match status" value="1"/>
</dbReference>
<feature type="compositionally biased region" description="Polar residues" evidence="4">
    <location>
        <begin position="140"/>
        <end position="151"/>
    </location>
</feature>
<feature type="compositionally biased region" description="Basic and acidic residues" evidence="4">
    <location>
        <begin position="83"/>
        <end position="99"/>
    </location>
</feature>
<name>A0AAV9PRM3_9PEZI</name>
<dbReference type="GO" id="GO:0031267">
    <property type="term" value="F:small GTPase binding"/>
    <property type="evidence" value="ECO:0007669"/>
    <property type="project" value="TreeGrafter"/>
</dbReference>
<evidence type="ECO:0000256" key="2">
    <source>
        <dbReference type="ARBA" id="ARBA00023054"/>
    </source>
</evidence>
<feature type="compositionally biased region" description="Basic and acidic residues" evidence="4">
    <location>
        <begin position="990"/>
        <end position="1007"/>
    </location>
</feature>
<feature type="coiled-coil region" evidence="3">
    <location>
        <begin position="1088"/>
        <end position="1136"/>
    </location>
</feature>
<keyword evidence="7" id="KW-1185">Reference proteome</keyword>
<feature type="region of interest" description="Disordered" evidence="4">
    <location>
        <begin position="1377"/>
        <end position="1443"/>
    </location>
</feature>
<accession>A0AAV9PRM3</accession>
<feature type="compositionally biased region" description="Basic and acidic residues" evidence="4">
    <location>
        <begin position="864"/>
        <end position="875"/>
    </location>
</feature>
<dbReference type="PROSITE" id="PS50086">
    <property type="entry name" value="TBC_RABGAP"/>
    <property type="match status" value="1"/>
</dbReference>
<feature type="compositionally biased region" description="Low complexity" evidence="4">
    <location>
        <begin position="843"/>
        <end position="858"/>
    </location>
</feature>
<dbReference type="InterPro" id="IPR035969">
    <property type="entry name" value="Rab-GAP_TBC_sf"/>
</dbReference>
<feature type="compositionally biased region" description="Acidic residues" evidence="4">
    <location>
        <begin position="47"/>
        <end position="68"/>
    </location>
</feature>
<dbReference type="FunFam" id="1.10.8.270:FF:000001">
    <property type="entry name" value="TBC1 domain family member 1"/>
    <property type="match status" value="1"/>
</dbReference>
<dbReference type="PANTHER" id="PTHR47219:SF9">
    <property type="entry name" value="GTPASE ACTIVATING PROTEIN AND CENTROSOME-ASSOCIATED, ISOFORM B"/>
    <property type="match status" value="1"/>
</dbReference>
<dbReference type="SMART" id="SM00164">
    <property type="entry name" value="TBC"/>
    <property type="match status" value="1"/>
</dbReference>
<organism evidence="6 7">
    <name type="scientific">Saxophila tyrrhenica</name>
    <dbReference type="NCBI Taxonomy" id="1690608"/>
    <lineage>
        <taxon>Eukaryota</taxon>
        <taxon>Fungi</taxon>
        <taxon>Dikarya</taxon>
        <taxon>Ascomycota</taxon>
        <taxon>Pezizomycotina</taxon>
        <taxon>Dothideomycetes</taxon>
        <taxon>Dothideomycetidae</taxon>
        <taxon>Mycosphaerellales</taxon>
        <taxon>Extremaceae</taxon>
        <taxon>Saxophila</taxon>
    </lineage>
</organism>
<dbReference type="SUPFAM" id="SSF47923">
    <property type="entry name" value="Ypt/Rab-GAP domain of gyp1p"/>
    <property type="match status" value="2"/>
</dbReference>
<feature type="region of interest" description="Disordered" evidence="4">
    <location>
        <begin position="1"/>
        <end position="266"/>
    </location>
</feature>
<feature type="compositionally biased region" description="Polar residues" evidence="4">
    <location>
        <begin position="349"/>
        <end position="364"/>
    </location>
</feature>
<dbReference type="Gene3D" id="1.10.8.270">
    <property type="entry name" value="putative rabgap domain of human tbc1 domain family member 14 like domains"/>
    <property type="match status" value="1"/>
</dbReference>
<feature type="compositionally biased region" description="Polar residues" evidence="4">
    <location>
        <begin position="808"/>
        <end position="824"/>
    </location>
</feature>
<feature type="region of interest" description="Disordered" evidence="4">
    <location>
        <begin position="959"/>
        <end position="1007"/>
    </location>
</feature>
<feature type="compositionally biased region" description="Polar residues" evidence="4">
    <location>
        <begin position="1149"/>
        <end position="1161"/>
    </location>
</feature>
<feature type="compositionally biased region" description="Basic and acidic residues" evidence="4">
    <location>
        <begin position="964"/>
        <end position="973"/>
    </location>
</feature>
<comment type="caution">
    <text evidence="6">The sequence shown here is derived from an EMBL/GenBank/DDBJ whole genome shotgun (WGS) entry which is preliminary data.</text>
</comment>
<proteinExistence type="predicted"/>
<dbReference type="RefSeq" id="XP_064664090.1">
    <property type="nucleotide sequence ID" value="XM_064797856.1"/>
</dbReference>
<dbReference type="GeneID" id="89921941"/>
<feature type="compositionally biased region" description="Basic and acidic residues" evidence="4">
    <location>
        <begin position="1183"/>
        <end position="1192"/>
    </location>
</feature>
<feature type="compositionally biased region" description="Polar residues" evidence="4">
    <location>
        <begin position="1194"/>
        <end position="1213"/>
    </location>
</feature>
<dbReference type="InterPro" id="IPR000195">
    <property type="entry name" value="Rab-GAP-TBC_dom"/>
</dbReference>
<feature type="region of interest" description="Disordered" evidence="4">
    <location>
        <begin position="793"/>
        <end position="887"/>
    </location>
</feature>
<feature type="compositionally biased region" description="Low complexity" evidence="4">
    <location>
        <begin position="119"/>
        <end position="130"/>
    </location>
</feature>
<dbReference type="InterPro" id="IPR050302">
    <property type="entry name" value="Rab_GAP_TBC_domain"/>
</dbReference>
<gene>
    <name evidence="6" type="ORF">LTR77_000591</name>
</gene>
<feature type="compositionally biased region" description="Polar residues" evidence="4">
    <location>
        <begin position="309"/>
        <end position="321"/>
    </location>
</feature>
<evidence type="ECO:0000313" key="7">
    <source>
        <dbReference type="Proteomes" id="UP001337655"/>
    </source>
</evidence>
<dbReference type="Gene3D" id="1.10.10.750">
    <property type="entry name" value="Ypt/Rab-GAP domain of gyp1p, domain 1"/>
    <property type="match status" value="1"/>
</dbReference>
<dbReference type="EMBL" id="JAVRRT010000001">
    <property type="protein sequence ID" value="KAK5175452.1"/>
    <property type="molecule type" value="Genomic_DNA"/>
</dbReference>
<sequence length="1443" mass="158252">MAAAETASARRSSEMAANTMVIDTTMSGTDVAGLTASPMPQTAKPVEEEEEAEEDSDSASDYSDDDEFQSPPNSRPPTTYAKNAERPAREDMTEDEKTTSKTAELDLNNGSRPGSIQLVEADAVEGAAAERPQTPALSEGVSSELETQKGSTAEPKEVPADFEDVPLEAEQTPTASRKAPPHLEDLQASLPKPDLVLKTTSAQDEVPEATSEPASERQTPTIEVTSGPYSPEGSEYSNSPAASPSTPSFSMSPRTPQEAHMSMDSMHSVALSQSSLDYDHLSSEQVEDVLATPRVRSVRHLRKPSSLEILQNTFGPPSRQETLFDYSKDDPLDTPAVGSEETDRFDFMDTTSAWLSQSNGSMSTPKRDSGSSDSDVEFDWQALDMTEEQEKEDKDLAEGAEDESTAFLLARLEQENAKFAAPAVPKHVERVRSQSRPPSMAHLKKLVSKQDGSKLRYSLGPDVLQQMPVDEPPLMTEFDFWAALVQDYPSTASRLPTLTTAKIRAGIPPPLRGVVWTSMSGARDKSLEEAFEKLKNEKSPYEGIINKDVGRSFPGVELFRDADGEGQKMLGRVLKCFSLHDKDIGYCQGLGFLVGPLLMNMGEKEAFCVLVRLMDHYALRPSFLPSLSGLHMRIFQFSTLLKQHHPALAEHLTDLGVEPAYLSQWFLSCFAVTCPLPMLFRIYDVIFAEGANETVMRVAIALFRRNEEKMMASTEFEEVMQLLLGRGIWDVYGLSADELIDDFTSLGNIITFQRLAELENEFESKDRESVGQSAGFLPDVQAAASRFLGRLWTPNHAHTPSKGAAATLSPSSAEKEPQTPSGNILSRPGFLRRSPSKTSIGTINENSSEGSAANSIASTAPTDAEIHDGEARESQADSASMRSKAESMRTVSISTNQAHVQSMHGIKEQQELHTQIEDLLMALSEMQREHAQMAAMLQKEREDRNDDHRVVRKLVGRLGRGRPKSREGKDVRRSMPPMARQLMPEAATDVADKRKTLPSRPRPEVKTLPKRLDQDVEKPKVVAETDDDFDELVHEVQGRLDSNARFSYSFETKAQLRSNLTRTREQLCAAEVQIKTLSERAEFSETSLMTFQNESESLRSEVEELRTRVNDDFKEKQKLELTIQNMEIQMRMEAKAVEKRQRTGWLSRGESSSDVPTVNKPQSHERSRTGSISSQAGSTTGLRELKLGRRDSVGSVQSIRSMKMQRQQSEGSQTPPTVAVSASPPAGDAEVVVPPTPPPVVAESATPTPTPAPITVPTHPSGPSHTPSASLSVPGSAGFAPRKSSLATQKVLANPTHEPVPDEALLLELVNAKTSEAQARAEVDELRKSLQVQKRRADETLLEIQAEVANAKLEAEAAKQEAERARLDAQAARAEIFDAEQVATPTSYPSTPAPIEEEAEEYTPAKKPEPKKADTAPVSAGGGWFWSRRTASTNKAMVDKAAE</sequence>
<feature type="compositionally biased region" description="Low complexity" evidence="4">
    <location>
        <begin position="1"/>
        <end position="17"/>
    </location>
</feature>
<keyword evidence="1" id="KW-0343">GTPase activation</keyword>
<feature type="domain" description="Rab-GAP TBC" evidence="5">
    <location>
        <begin position="506"/>
        <end position="690"/>
    </location>
</feature>
<feature type="region of interest" description="Disordered" evidence="4">
    <location>
        <begin position="309"/>
        <end position="375"/>
    </location>
</feature>
<feature type="compositionally biased region" description="Polar residues" evidence="4">
    <location>
        <begin position="1169"/>
        <end position="1181"/>
    </location>
</feature>
<evidence type="ECO:0000259" key="5">
    <source>
        <dbReference type="PROSITE" id="PS50086"/>
    </source>
</evidence>
<feature type="compositionally biased region" description="Low complexity" evidence="4">
    <location>
        <begin position="1383"/>
        <end position="1394"/>
    </location>
</feature>
<dbReference type="Proteomes" id="UP001337655">
    <property type="component" value="Unassembled WGS sequence"/>
</dbReference>
<dbReference type="FunFam" id="1.10.472.80:FF:000027">
    <property type="entry name" value="GTPase activating protein (Evi5)"/>
    <property type="match status" value="1"/>
</dbReference>
<feature type="region of interest" description="Disordered" evidence="4">
    <location>
        <begin position="1138"/>
        <end position="1282"/>
    </location>
</feature>
<evidence type="ECO:0000256" key="1">
    <source>
        <dbReference type="ARBA" id="ARBA00022468"/>
    </source>
</evidence>
<feature type="compositionally biased region" description="Low complexity" evidence="4">
    <location>
        <begin position="237"/>
        <end position="256"/>
    </location>
</feature>
<evidence type="ECO:0000256" key="4">
    <source>
        <dbReference type="SAM" id="MobiDB-lite"/>
    </source>
</evidence>
<feature type="compositionally biased region" description="Low complexity" evidence="4">
    <location>
        <begin position="1214"/>
        <end position="1226"/>
    </location>
</feature>
<dbReference type="PANTHER" id="PTHR47219">
    <property type="entry name" value="RAB GTPASE-ACTIVATING PROTEIN 1-LIKE"/>
    <property type="match status" value="1"/>
</dbReference>
<reference evidence="6 7" key="1">
    <citation type="submission" date="2023-08" db="EMBL/GenBank/DDBJ databases">
        <title>Black Yeasts Isolated from many extreme environments.</title>
        <authorList>
            <person name="Coleine C."/>
            <person name="Stajich J.E."/>
            <person name="Selbmann L."/>
        </authorList>
    </citation>
    <scope>NUCLEOTIDE SEQUENCE [LARGE SCALE GENOMIC DNA]</scope>
    <source>
        <strain evidence="6 7">CCFEE 5935</strain>
    </source>
</reference>
<feature type="compositionally biased region" description="Polar residues" evidence="4">
    <location>
        <begin position="212"/>
        <end position="228"/>
    </location>
</feature>
<feature type="coiled-coil region" evidence="3">
    <location>
        <begin position="909"/>
        <end position="943"/>
    </location>
</feature>
<evidence type="ECO:0000256" key="3">
    <source>
        <dbReference type="SAM" id="Coils"/>
    </source>
</evidence>
<dbReference type="Pfam" id="PF00566">
    <property type="entry name" value="RabGAP-TBC"/>
    <property type="match status" value="1"/>
</dbReference>
<protein>
    <recommendedName>
        <fullName evidence="5">Rab-GAP TBC domain-containing protein</fullName>
    </recommendedName>
</protein>
<keyword evidence="2 3" id="KW-0175">Coiled coil</keyword>
<feature type="compositionally biased region" description="Polar residues" evidence="4">
    <location>
        <begin position="70"/>
        <end position="81"/>
    </location>
</feature>
<evidence type="ECO:0000313" key="6">
    <source>
        <dbReference type="EMBL" id="KAK5175452.1"/>
    </source>
</evidence>
<feature type="compositionally biased region" description="Low complexity" evidence="4">
    <location>
        <begin position="1255"/>
        <end position="1270"/>
    </location>
</feature>
<feature type="compositionally biased region" description="Basic and acidic residues" evidence="4">
    <location>
        <begin position="1403"/>
        <end position="1414"/>
    </location>
</feature>